<evidence type="ECO:0000256" key="1">
    <source>
        <dbReference type="SAM" id="Phobius"/>
    </source>
</evidence>
<proteinExistence type="predicted"/>
<name>A0AAV2RJP0_MEGNR</name>
<keyword evidence="1" id="KW-1133">Transmembrane helix</keyword>
<protein>
    <recommendedName>
        <fullName evidence="4">Transmembrane protein</fullName>
    </recommendedName>
</protein>
<comment type="caution">
    <text evidence="2">The sequence shown here is derived from an EMBL/GenBank/DDBJ whole genome shotgun (WGS) entry which is preliminary data.</text>
</comment>
<evidence type="ECO:0000313" key="2">
    <source>
        <dbReference type="EMBL" id="CAL4126325.1"/>
    </source>
</evidence>
<sequence length="112" mass="13364">MDFISVLGDKNTKLCSTPLPPCAFMRVWAIFFLLHYELRTFQKKKKKKKKENGQHFCYGSLRGYSSFLLYFFFFPLSAFATHVILILFNFNFNEKKAFQPPLHWKICIYESD</sequence>
<dbReference type="Proteomes" id="UP001497623">
    <property type="component" value="Unassembled WGS sequence"/>
</dbReference>
<organism evidence="2 3">
    <name type="scientific">Meganyctiphanes norvegica</name>
    <name type="common">Northern krill</name>
    <name type="synonym">Thysanopoda norvegica</name>
    <dbReference type="NCBI Taxonomy" id="48144"/>
    <lineage>
        <taxon>Eukaryota</taxon>
        <taxon>Metazoa</taxon>
        <taxon>Ecdysozoa</taxon>
        <taxon>Arthropoda</taxon>
        <taxon>Crustacea</taxon>
        <taxon>Multicrustacea</taxon>
        <taxon>Malacostraca</taxon>
        <taxon>Eumalacostraca</taxon>
        <taxon>Eucarida</taxon>
        <taxon>Euphausiacea</taxon>
        <taxon>Euphausiidae</taxon>
        <taxon>Meganyctiphanes</taxon>
    </lineage>
</organism>
<dbReference type="AlphaFoldDB" id="A0AAV2RJP0"/>
<keyword evidence="3" id="KW-1185">Reference proteome</keyword>
<keyword evidence="1" id="KW-0472">Membrane</keyword>
<evidence type="ECO:0008006" key="4">
    <source>
        <dbReference type="Google" id="ProtNLM"/>
    </source>
</evidence>
<evidence type="ECO:0000313" key="3">
    <source>
        <dbReference type="Proteomes" id="UP001497623"/>
    </source>
</evidence>
<dbReference type="EMBL" id="CAXKWB010024431">
    <property type="protein sequence ID" value="CAL4126325.1"/>
    <property type="molecule type" value="Genomic_DNA"/>
</dbReference>
<reference evidence="2 3" key="1">
    <citation type="submission" date="2024-05" db="EMBL/GenBank/DDBJ databases">
        <authorList>
            <person name="Wallberg A."/>
        </authorList>
    </citation>
    <scope>NUCLEOTIDE SEQUENCE [LARGE SCALE GENOMIC DNA]</scope>
</reference>
<keyword evidence="1" id="KW-0812">Transmembrane</keyword>
<feature type="transmembrane region" description="Helical" evidence="1">
    <location>
        <begin position="23"/>
        <end position="41"/>
    </location>
</feature>
<gene>
    <name evidence="2" type="ORF">MNOR_LOCUS25507</name>
</gene>
<accession>A0AAV2RJP0</accession>
<feature type="transmembrane region" description="Helical" evidence="1">
    <location>
        <begin position="67"/>
        <end position="88"/>
    </location>
</feature>